<dbReference type="Proteomes" id="UP000576645">
    <property type="component" value="Unassembled WGS sequence"/>
</dbReference>
<name>A0AAP7DGF5_9VIBR</name>
<protein>
    <submittedName>
        <fullName evidence="1">RstC protein</fullName>
    </submittedName>
</protein>
<proteinExistence type="predicted"/>
<gene>
    <name evidence="1" type="ORF">F0238_23650</name>
</gene>
<evidence type="ECO:0000313" key="2">
    <source>
        <dbReference type="Proteomes" id="UP000576645"/>
    </source>
</evidence>
<dbReference type="AlphaFoldDB" id="A0AAP7DGF5"/>
<dbReference type="EMBL" id="VTXP01000020">
    <property type="protein sequence ID" value="NOJ25720.1"/>
    <property type="molecule type" value="Genomic_DNA"/>
</dbReference>
<evidence type="ECO:0000313" key="1">
    <source>
        <dbReference type="EMBL" id="NOJ25720.1"/>
    </source>
</evidence>
<sequence>MTVKEYTLTDVSDNLDGLHNMAMFINSGAYTEEIGDKILHHMLDKIEELQGVVSFMRLYPQLKADQAMNSAHYYVLCSISYIPDY</sequence>
<accession>A0AAP7DGF5</accession>
<organism evidence="1 2">
    <name type="scientific">Vibrio coralliilyticus</name>
    <dbReference type="NCBI Taxonomy" id="190893"/>
    <lineage>
        <taxon>Bacteria</taxon>
        <taxon>Pseudomonadati</taxon>
        <taxon>Pseudomonadota</taxon>
        <taxon>Gammaproteobacteria</taxon>
        <taxon>Vibrionales</taxon>
        <taxon>Vibrionaceae</taxon>
        <taxon>Vibrio</taxon>
    </lineage>
</organism>
<comment type="caution">
    <text evidence="1">The sequence shown here is derived from an EMBL/GenBank/DDBJ whole genome shotgun (WGS) entry which is preliminary data.</text>
</comment>
<reference evidence="1 2" key="1">
    <citation type="submission" date="2019-09" db="EMBL/GenBank/DDBJ databases">
        <title>Draft genome sequencing and comparative genomics of hatchery-associated Vibrios.</title>
        <authorList>
            <person name="Kehlet-Delgado H."/>
            <person name="Mueller R.S."/>
        </authorList>
    </citation>
    <scope>NUCLEOTIDE SEQUENCE [LARGE SCALE GENOMIC DNA]</scope>
    <source>
        <strain evidence="1 2">09-121-3</strain>
    </source>
</reference>
<dbReference type="RefSeq" id="WP_171354034.1">
    <property type="nucleotide sequence ID" value="NZ_VTXP01000020.1"/>
</dbReference>